<dbReference type="Proteomes" id="UP000243579">
    <property type="component" value="Unassembled WGS sequence"/>
</dbReference>
<gene>
    <name evidence="2" type="ORF">ACHHYP_06015</name>
</gene>
<evidence type="ECO:0000256" key="1">
    <source>
        <dbReference type="SAM" id="MobiDB-lite"/>
    </source>
</evidence>
<reference evidence="2 3" key="1">
    <citation type="journal article" date="2014" name="Genome Biol. Evol.">
        <title>The secreted proteins of Achlya hypogyna and Thraustotheca clavata identify the ancestral oomycete secretome and reveal gene acquisitions by horizontal gene transfer.</title>
        <authorList>
            <person name="Misner I."/>
            <person name="Blouin N."/>
            <person name="Leonard G."/>
            <person name="Richards T.A."/>
            <person name="Lane C.E."/>
        </authorList>
    </citation>
    <scope>NUCLEOTIDE SEQUENCE [LARGE SCALE GENOMIC DNA]</scope>
    <source>
        <strain evidence="2 3">ATCC 48635</strain>
    </source>
</reference>
<feature type="compositionally biased region" description="Basic and acidic residues" evidence="1">
    <location>
        <begin position="149"/>
        <end position="174"/>
    </location>
</feature>
<evidence type="ECO:0000313" key="2">
    <source>
        <dbReference type="EMBL" id="OQR99487.1"/>
    </source>
</evidence>
<proteinExistence type="predicted"/>
<name>A0A1V9ZNC4_ACHHY</name>
<keyword evidence="3" id="KW-1185">Reference proteome</keyword>
<sequence>MVGSTKQAMDATHSLYNATLDKVLPIALWLEYPACVNQFTYALGIESKTTVTKCASIMVLVIEAAREEKKPNLLMTAATVLRIEAALAKWTHVYRISDSLERIYTCLYELRPDSTMMPKRKRRTFTLVSPLAVAKRTLTSVSRAAASLSRRDLSDARGPRSKLVDSKRSVDETQQKPPVAPSLPAKKDTTLTASAVEIGPPVMALARLRRPSIAVAYAAVLQVLMLGKPPEAPDMLLSVIKEDVLAAAEVRRSQRLQFIEILQRAYDFQTGLCAKGRQAPKVRTKRFGFQDAIDSAVGLYHMSDECAIHDYVETALDPTIQDFLVPFLKAYVKPVWLNEQRWWHRLCRQKK</sequence>
<organism evidence="2 3">
    <name type="scientific">Achlya hypogyna</name>
    <name type="common">Oomycete</name>
    <name type="synonym">Protoachlya hypogyna</name>
    <dbReference type="NCBI Taxonomy" id="1202772"/>
    <lineage>
        <taxon>Eukaryota</taxon>
        <taxon>Sar</taxon>
        <taxon>Stramenopiles</taxon>
        <taxon>Oomycota</taxon>
        <taxon>Saprolegniomycetes</taxon>
        <taxon>Saprolegniales</taxon>
        <taxon>Achlyaceae</taxon>
        <taxon>Achlya</taxon>
    </lineage>
</organism>
<accession>A0A1V9ZNC4</accession>
<evidence type="ECO:0000313" key="3">
    <source>
        <dbReference type="Proteomes" id="UP000243579"/>
    </source>
</evidence>
<dbReference type="EMBL" id="JNBR01000058">
    <property type="protein sequence ID" value="OQR99487.1"/>
    <property type="molecule type" value="Genomic_DNA"/>
</dbReference>
<comment type="caution">
    <text evidence="2">The sequence shown here is derived from an EMBL/GenBank/DDBJ whole genome shotgun (WGS) entry which is preliminary data.</text>
</comment>
<dbReference type="AlphaFoldDB" id="A0A1V9ZNC4"/>
<feature type="region of interest" description="Disordered" evidence="1">
    <location>
        <begin position="149"/>
        <end position="186"/>
    </location>
</feature>
<protein>
    <submittedName>
        <fullName evidence="2">Uncharacterized protein</fullName>
    </submittedName>
</protein>
<dbReference type="OrthoDB" id="10435712at2759"/>